<evidence type="ECO:0000256" key="5">
    <source>
        <dbReference type="RuleBase" id="RU363041"/>
    </source>
</evidence>
<dbReference type="OrthoDB" id="45564at2"/>
<dbReference type="EMBL" id="FOQO01000003">
    <property type="protein sequence ID" value="SFI31454.1"/>
    <property type="molecule type" value="Genomic_DNA"/>
</dbReference>
<feature type="transmembrane region" description="Helical" evidence="5">
    <location>
        <begin position="249"/>
        <end position="270"/>
    </location>
</feature>
<feature type="transmembrane region" description="Helical" evidence="5">
    <location>
        <begin position="277"/>
        <end position="295"/>
    </location>
</feature>
<dbReference type="PANTHER" id="PTHR43701">
    <property type="entry name" value="MEMBRANE TRANSPORTER PROTEIN MJ0441-RELATED"/>
    <property type="match status" value="1"/>
</dbReference>
<dbReference type="InterPro" id="IPR051598">
    <property type="entry name" value="TSUP/Inactive_protease-like"/>
</dbReference>
<protein>
    <recommendedName>
        <fullName evidence="5">Probable membrane transporter protein</fullName>
    </recommendedName>
</protein>
<evidence type="ECO:0000256" key="2">
    <source>
        <dbReference type="ARBA" id="ARBA00022692"/>
    </source>
</evidence>
<dbReference type="InterPro" id="IPR002781">
    <property type="entry name" value="TM_pro_TauE-like"/>
</dbReference>
<proteinExistence type="inferred from homology"/>
<feature type="transmembrane region" description="Helical" evidence="5">
    <location>
        <begin position="124"/>
        <end position="143"/>
    </location>
</feature>
<evidence type="ECO:0000313" key="7">
    <source>
        <dbReference type="Proteomes" id="UP000198670"/>
    </source>
</evidence>
<organism evidence="6 7">
    <name type="scientific">Parapedobacter indicus</name>
    <dbReference type="NCBI Taxonomy" id="1477437"/>
    <lineage>
        <taxon>Bacteria</taxon>
        <taxon>Pseudomonadati</taxon>
        <taxon>Bacteroidota</taxon>
        <taxon>Sphingobacteriia</taxon>
        <taxon>Sphingobacteriales</taxon>
        <taxon>Sphingobacteriaceae</taxon>
        <taxon>Parapedobacter</taxon>
    </lineage>
</organism>
<accession>A0A1I3H6W2</accession>
<reference evidence="6 7" key="1">
    <citation type="submission" date="2016-10" db="EMBL/GenBank/DDBJ databases">
        <authorList>
            <person name="de Groot N.N."/>
        </authorList>
    </citation>
    <scope>NUCLEOTIDE SEQUENCE [LARGE SCALE GENOMIC DNA]</scope>
    <source>
        <strain evidence="6 7">RK1</strain>
    </source>
</reference>
<evidence type="ECO:0000256" key="3">
    <source>
        <dbReference type="ARBA" id="ARBA00022989"/>
    </source>
</evidence>
<keyword evidence="3 5" id="KW-1133">Transmembrane helix</keyword>
<keyword evidence="5" id="KW-1003">Cell membrane</keyword>
<feature type="transmembrane region" description="Helical" evidence="5">
    <location>
        <begin position="55"/>
        <end position="77"/>
    </location>
</feature>
<evidence type="ECO:0000256" key="4">
    <source>
        <dbReference type="ARBA" id="ARBA00023136"/>
    </source>
</evidence>
<keyword evidence="7" id="KW-1185">Reference proteome</keyword>
<name>A0A1I3H6W2_9SPHI</name>
<dbReference type="AlphaFoldDB" id="A0A1I3H6W2"/>
<feature type="transmembrane region" description="Helical" evidence="5">
    <location>
        <begin position="221"/>
        <end position="243"/>
    </location>
</feature>
<dbReference type="RefSeq" id="WP_090626035.1">
    <property type="nucleotide sequence ID" value="NZ_FOQO01000003.1"/>
</dbReference>
<keyword evidence="4 5" id="KW-0472">Membrane</keyword>
<dbReference type="STRING" id="1477437.SAMN05444682_103244"/>
<evidence type="ECO:0000256" key="1">
    <source>
        <dbReference type="ARBA" id="ARBA00004141"/>
    </source>
</evidence>
<dbReference type="Pfam" id="PF01925">
    <property type="entry name" value="TauE"/>
    <property type="match status" value="1"/>
</dbReference>
<dbReference type="Proteomes" id="UP000198670">
    <property type="component" value="Unassembled WGS sequence"/>
</dbReference>
<gene>
    <name evidence="6" type="ORF">SAMN05444682_103244</name>
</gene>
<sequence>MIQSVRAKVINLTANRITAKHISIGMVLLKLTLIGILLVKYLPTASASDWHVDSTFFWFVLAGFIAQIVDGALGMAYGATSSAVLLGYGLPPKLASAAVHSAEVFTTGVSGLSHIKLGNFDKPLFFKLIVPGVLSASLGAFLLGTVLDGGYIKPFVNAYLLILGVVILLKSLRKKLEIKRNVKHAPILAAFGGFFDAIGGGGWGPIVTSNLISKGNAPAQVIGTVNTAEFFVTYFTAGILIYFTGIQSWQIILGLILGGSLAAPLGAYVTKKIPQKALFIIVGLLIIITSLYSLLNVFF</sequence>
<evidence type="ECO:0000313" key="6">
    <source>
        <dbReference type="EMBL" id="SFI31454.1"/>
    </source>
</evidence>
<dbReference type="PANTHER" id="PTHR43701:SF12">
    <property type="entry name" value="MEMBRANE TRANSPORTER PROTEIN YTNM-RELATED"/>
    <property type="match status" value="1"/>
</dbReference>
<feature type="transmembrane region" description="Helical" evidence="5">
    <location>
        <begin position="155"/>
        <end position="172"/>
    </location>
</feature>
<dbReference type="GO" id="GO:0005886">
    <property type="term" value="C:plasma membrane"/>
    <property type="evidence" value="ECO:0007669"/>
    <property type="project" value="UniProtKB-SubCell"/>
</dbReference>
<comment type="similarity">
    <text evidence="5">Belongs to the 4-toluene sulfonate uptake permease (TSUP) (TC 2.A.102) family.</text>
</comment>
<feature type="transmembrane region" description="Helical" evidence="5">
    <location>
        <begin position="21"/>
        <end position="43"/>
    </location>
</feature>
<keyword evidence="2 5" id="KW-0812">Transmembrane</keyword>
<comment type="subcellular location">
    <subcellularLocation>
        <location evidence="5">Cell membrane</location>
        <topology evidence="5">Multi-pass membrane protein</topology>
    </subcellularLocation>
    <subcellularLocation>
        <location evidence="1">Membrane</location>
        <topology evidence="1">Multi-pass membrane protein</topology>
    </subcellularLocation>
</comment>